<dbReference type="AlphaFoldDB" id="A0A1T4U0M0"/>
<gene>
    <name evidence="4" type="ORF">SAMN04488128_107174</name>
</gene>
<dbReference type="Pfam" id="PF13614">
    <property type="entry name" value="AAA_31"/>
    <property type="match status" value="1"/>
</dbReference>
<dbReference type="PANTHER" id="PTHR32309:SF31">
    <property type="entry name" value="CAPSULAR EXOPOLYSACCHARIDE FAMILY"/>
    <property type="match status" value="1"/>
</dbReference>
<evidence type="ECO:0000259" key="3">
    <source>
        <dbReference type="Pfam" id="PF13614"/>
    </source>
</evidence>
<dbReference type="InterPro" id="IPR027417">
    <property type="entry name" value="P-loop_NTPase"/>
</dbReference>
<proteinExistence type="predicted"/>
<feature type="transmembrane region" description="Helical" evidence="2">
    <location>
        <begin position="453"/>
        <end position="473"/>
    </location>
</feature>
<keyword evidence="1" id="KW-0175">Coiled coil</keyword>
<keyword evidence="2" id="KW-0472">Membrane</keyword>
<dbReference type="PANTHER" id="PTHR32309">
    <property type="entry name" value="TYROSINE-PROTEIN KINASE"/>
    <property type="match status" value="1"/>
</dbReference>
<accession>A0A1T4U0M0</accession>
<evidence type="ECO:0000313" key="5">
    <source>
        <dbReference type="Proteomes" id="UP000190367"/>
    </source>
</evidence>
<dbReference type="EMBL" id="FUWZ01000007">
    <property type="protein sequence ID" value="SKA46039.1"/>
    <property type="molecule type" value="Genomic_DNA"/>
</dbReference>
<feature type="transmembrane region" description="Helical" evidence="2">
    <location>
        <begin position="15"/>
        <end position="34"/>
    </location>
</feature>
<evidence type="ECO:0000256" key="2">
    <source>
        <dbReference type="SAM" id="Phobius"/>
    </source>
</evidence>
<feature type="coiled-coil region" evidence="1">
    <location>
        <begin position="324"/>
        <end position="427"/>
    </location>
</feature>
<dbReference type="OrthoDB" id="972983at2"/>
<keyword evidence="5" id="KW-1185">Reference proteome</keyword>
<dbReference type="InterPro" id="IPR025669">
    <property type="entry name" value="AAA_dom"/>
</dbReference>
<dbReference type="RefSeq" id="WP_078672993.1">
    <property type="nucleotide sequence ID" value="NZ_FUWZ01000007.1"/>
</dbReference>
<dbReference type="Gene3D" id="3.40.50.300">
    <property type="entry name" value="P-loop containing nucleotide triphosphate hydrolases"/>
    <property type="match status" value="1"/>
</dbReference>
<keyword evidence="2" id="KW-1133">Transmembrane helix</keyword>
<protein>
    <submittedName>
        <fullName evidence="4">Uncharacterized protein involved in exopolysaccharide biosynthesis</fullName>
    </submittedName>
</protein>
<dbReference type="Proteomes" id="UP000190367">
    <property type="component" value="Unassembled WGS sequence"/>
</dbReference>
<dbReference type="STRING" id="634771.SAMN04488128_107174"/>
<evidence type="ECO:0000256" key="1">
    <source>
        <dbReference type="SAM" id="Coils"/>
    </source>
</evidence>
<dbReference type="InterPro" id="IPR050445">
    <property type="entry name" value="Bact_polysacc_biosynth/exp"/>
</dbReference>
<name>A0A1T4U0M0_9BACT</name>
<feature type="domain" description="AAA" evidence="3">
    <location>
        <begin position="559"/>
        <end position="673"/>
    </location>
</feature>
<dbReference type="SUPFAM" id="SSF52540">
    <property type="entry name" value="P-loop containing nucleoside triphosphate hydrolases"/>
    <property type="match status" value="1"/>
</dbReference>
<keyword evidence="2" id="KW-0812">Transmembrane</keyword>
<reference evidence="5" key="1">
    <citation type="submission" date="2017-02" db="EMBL/GenBank/DDBJ databases">
        <authorList>
            <person name="Varghese N."/>
            <person name="Submissions S."/>
        </authorList>
    </citation>
    <scope>NUCLEOTIDE SEQUENCE [LARGE SCALE GENOMIC DNA]</scope>
    <source>
        <strain evidence="5">DSM 22224</strain>
    </source>
</reference>
<evidence type="ECO:0000313" key="4">
    <source>
        <dbReference type="EMBL" id="SKA46039.1"/>
    </source>
</evidence>
<sequence>MDVIYFIKALLKKKWWIILSTLAAVVLAFVFTMGRQRLYVSNAQMSTGFTIKDQITLREENTNLYEADVKFENVIQTINSPLVIGLLQYQLLIHDLTSNKPFVQLTEKDINSPEYKAFNKTEALQLCRNHLDSLQMLTSYHPDERRILEYMKLCKYDYESIRKMLNVGRLSRTDYIDISFRSANPEQSAFVVNTLYSEFIRYYRSLRSERTVENVSTFEELVNKKKQELDAKVEALRMYKSSAGLLNVEAASTNELSLISQLEKGLLDEQATNNTLQASLQNVTAQITAASQGKTAYSNNNDIVSLRRQINDLNDEYLRTGSNNDALAERIKALRKQLQNASSIGATPTGTTVSKEELIQKKAGLESDLKASSQNIANLQAKIRMLKGSVGSYANKEATVSTLQQEVTLAQDEYNKLKEKLNSAIDNRTAPMDNFRQTLKGQPAFKPESSKRIIIMGVSGLAILMLTTISILFREFFDSSIKSPSIFEKNVDLKLISTINHADLKKYSILEVLQQKEENYDAVRKRQNSFREFLRKLRFEIENSGKSIFLFTSTEPQQGKTTLVQAVSYSLSLSNKKVLIIDTNFCNNDLTLQLQARPTLETFSVAPEDFSIEKVKEIVTTYSVENIEVIGCKGGDYTPTEILPKNHLLNYLPQLKQYYDFIIMEGAPLNDYTDSKELEHYAEGVVAVFSSKISLKQNDRESIQFLEGLNGKLLGAVLNNIKEDYLDL</sequence>
<organism evidence="4 5">
    <name type="scientific">Chitinophaga eiseniae</name>
    <dbReference type="NCBI Taxonomy" id="634771"/>
    <lineage>
        <taxon>Bacteria</taxon>
        <taxon>Pseudomonadati</taxon>
        <taxon>Bacteroidota</taxon>
        <taxon>Chitinophagia</taxon>
        <taxon>Chitinophagales</taxon>
        <taxon>Chitinophagaceae</taxon>
        <taxon>Chitinophaga</taxon>
    </lineage>
</organism>